<accession>A0A7J8XHN0</accession>
<dbReference type="Proteomes" id="UP000593577">
    <property type="component" value="Unassembled WGS sequence"/>
</dbReference>
<keyword evidence="3" id="KW-1185">Reference proteome</keyword>
<organism evidence="2 3">
    <name type="scientific">Gossypium aridum</name>
    <name type="common">American cotton</name>
    <name type="synonym">Erioxylum aridum</name>
    <dbReference type="NCBI Taxonomy" id="34290"/>
    <lineage>
        <taxon>Eukaryota</taxon>
        <taxon>Viridiplantae</taxon>
        <taxon>Streptophyta</taxon>
        <taxon>Embryophyta</taxon>
        <taxon>Tracheophyta</taxon>
        <taxon>Spermatophyta</taxon>
        <taxon>Magnoliopsida</taxon>
        <taxon>eudicotyledons</taxon>
        <taxon>Gunneridae</taxon>
        <taxon>Pentapetalae</taxon>
        <taxon>rosids</taxon>
        <taxon>malvids</taxon>
        <taxon>Malvales</taxon>
        <taxon>Malvaceae</taxon>
        <taxon>Malvoideae</taxon>
        <taxon>Gossypium</taxon>
    </lineage>
</organism>
<dbReference type="InterPro" id="IPR002156">
    <property type="entry name" value="RNaseH_domain"/>
</dbReference>
<dbReference type="EMBL" id="JABFAA010000007">
    <property type="protein sequence ID" value="MBA0686811.1"/>
    <property type="molecule type" value="Genomic_DNA"/>
</dbReference>
<dbReference type="GO" id="GO:0003676">
    <property type="term" value="F:nucleic acid binding"/>
    <property type="evidence" value="ECO:0007669"/>
    <property type="project" value="InterPro"/>
</dbReference>
<dbReference type="InterPro" id="IPR052929">
    <property type="entry name" value="RNase_H-like_EbsB-rel"/>
</dbReference>
<evidence type="ECO:0000313" key="3">
    <source>
        <dbReference type="Proteomes" id="UP000593577"/>
    </source>
</evidence>
<feature type="domain" description="RNase H type-1" evidence="1">
    <location>
        <begin position="35"/>
        <end position="106"/>
    </location>
</feature>
<dbReference type="AlphaFoldDB" id="A0A7J8XHN0"/>
<evidence type="ECO:0000259" key="1">
    <source>
        <dbReference type="Pfam" id="PF13456"/>
    </source>
</evidence>
<dbReference type="Pfam" id="PF13456">
    <property type="entry name" value="RVT_3"/>
    <property type="match status" value="1"/>
</dbReference>
<dbReference type="PANTHER" id="PTHR47074:SF61">
    <property type="entry name" value="RNASE H TYPE-1 DOMAIN-CONTAINING PROTEIN"/>
    <property type="match status" value="1"/>
</dbReference>
<evidence type="ECO:0000313" key="2">
    <source>
        <dbReference type="EMBL" id="MBA0686811.1"/>
    </source>
</evidence>
<name>A0A7J8XHN0_GOSAI</name>
<dbReference type="GO" id="GO:0004523">
    <property type="term" value="F:RNA-DNA hybrid ribonuclease activity"/>
    <property type="evidence" value="ECO:0007669"/>
    <property type="project" value="InterPro"/>
</dbReference>
<protein>
    <recommendedName>
        <fullName evidence="1">RNase H type-1 domain-containing protein</fullName>
    </recommendedName>
</protein>
<comment type="caution">
    <text evidence="2">The sequence shown here is derived from an EMBL/GenBank/DDBJ whole genome shotgun (WGS) entry which is preliminary data.</text>
</comment>
<reference evidence="2 3" key="1">
    <citation type="journal article" date="2019" name="Genome Biol. Evol.">
        <title>Insights into the evolution of the New World diploid cottons (Gossypium, subgenus Houzingenia) based on genome sequencing.</title>
        <authorList>
            <person name="Grover C.E."/>
            <person name="Arick M.A. 2nd"/>
            <person name="Thrash A."/>
            <person name="Conover J.L."/>
            <person name="Sanders W.S."/>
            <person name="Peterson D.G."/>
            <person name="Frelichowski J.E."/>
            <person name="Scheffler J.A."/>
            <person name="Scheffler B.E."/>
            <person name="Wendel J.F."/>
        </authorList>
    </citation>
    <scope>NUCLEOTIDE SEQUENCE [LARGE SCALE GENOMIC DNA]</scope>
    <source>
        <strain evidence="2">185</strain>
        <tissue evidence="2">Leaf</tissue>
    </source>
</reference>
<proteinExistence type="predicted"/>
<dbReference type="PANTHER" id="PTHR47074">
    <property type="entry name" value="BNAC02G40300D PROTEIN"/>
    <property type="match status" value="1"/>
</dbReference>
<gene>
    <name evidence="2" type="ORF">Goari_014389</name>
</gene>
<sequence length="163" mass="18119">MSIPERIRGASVRKPTVVKGIGEWRPPFVLYVKFNFDATFNQSLNISSSRIVVRNHRGEIIVSKTIMHKKVASSFTAEGLVCLQALLLGIQLGFSSIIFEGDAKPLKRVFHSISFRHVYRSASYLAYFLASGSLTSGHETYLLGGVLNFIADAGKKIRLRESD</sequence>